<proteinExistence type="predicted"/>
<dbReference type="EMBL" id="OZ034814">
    <property type="protein sequence ID" value="CAL1363928.1"/>
    <property type="molecule type" value="Genomic_DNA"/>
</dbReference>
<gene>
    <name evidence="1" type="ORF">LTRI10_LOCUS10144</name>
</gene>
<accession>A0AAV2D266</accession>
<protein>
    <submittedName>
        <fullName evidence="1">Uncharacterized protein</fullName>
    </submittedName>
</protein>
<evidence type="ECO:0000313" key="1">
    <source>
        <dbReference type="EMBL" id="CAL1363928.1"/>
    </source>
</evidence>
<dbReference type="AlphaFoldDB" id="A0AAV2D266"/>
<name>A0AAV2D266_9ROSI</name>
<evidence type="ECO:0000313" key="2">
    <source>
        <dbReference type="Proteomes" id="UP001497516"/>
    </source>
</evidence>
<keyword evidence="2" id="KW-1185">Reference proteome</keyword>
<organism evidence="1 2">
    <name type="scientific">Linum trigynum</name>
    <dbReference type="NCBI Taxonomy" id="586398"/>
    <lineage>
        <taxon>Eukaryota</taxon>
        <taxon>Viridiplantae</taxon>
        <taxon>Streptophyta</taxon>
        <taxon>Embryophyta</taxon>
        <taxon>Tracheophyta</taxon>
        <taxon>Spermatophyta</taxon>
        <taxon>Magnoliopsida</taxon>
        <taxon>eudicotyledons</taxon>
        <taxon>Gunneridae</taxon>
        <taxon>Pentapetalae</taxon>
        <taxon>rosids</taxon>
        <taxon>fabids</taxon>
        <taxon>Malpighiales</taxon>
        <taxon>Linaceae</taxon>
        <taxon>Linum</taxon>
    </lineage>
</organism>
<dbReference type="Proteomes" id="UP001497516">
    <property type="component" value="Chromosome 10"/>
</dbReference>
<sequence length="91" mass="10081">MVSPHEVPENVVDENAPSTTNLTFLPIRGGVVMMNNKTVRAEDDCDGLCTDEKCQQAHPDLCGPHEDPNYCWVGCYCTGYKYNFCTCLCTA</sequence>
<reference evidence="1 2" key="1">
    <citation type="submission" date="2024-04" db="EMBL/GenBank/DDBJ databases">
        <authorList>
            <person name="Fracassetti M."/>
        </authorList>
    </citation>
    <scope>NUCLEOTIDE SEQUENCE [LARGE SCALE GENOMIC DNA]</scope>
</reference>